<name>A0A0S1AZ56_9GAMM</name>
<dbReference type="OrthoDB" id="7066912at2"/>
<feature type="region of interest" description="Disordered" evidence="1">
    <location>
        <begin position="84"/>
        <end position="114"/>
    </location>
</feature>
<evidence type="ECO:0000313" key="2">
    <source>
        <dbReference type="EMBL" id="ALJ28018.1"/>
    </source>
</evidence>
<gene>
    <name evidence="2" type="ORF">AOT14_16300</name>
</gene>
<keyword evidence="3" id="KW-1185">Reference proteome</keyword>
<evidence type="ECO:0000256" key="1">
    <source>
        <dbReference type="SAM" id="MobiDB-lite"/>
    </source>
</evidence>
<dbReference type="AlphaFoldDB" id="A0A0S1AZ56"/>
<dbReference type="EMBL" id="CP012900">
    <property type="protein sequence ID" value="ALJ28018.1"/>
    <property type="molecule type" value="Genomic_DNA"/>
</dbReference>
<evidence type="ECO:0000313" key="3">
    <source>
        <dbReference type="Proteomes" id="UP000061010"/>
    </source>
</evidence>
<protein>
    <submittedName>
        <fullName evidence="2">Uncharacterized protein</fullName>
    </submittedName>
</protein>
<proteinExistence type="predicted"/>
<accession>A0A0S1AZ56</accession>
<dbReference type="Proteomes" id="UP000061010">
    <property type="component" value="Chromosome"/>
</dbReference>
<dbReference type="KEGG" id="sacz:AOT14_16300"/>
<organism evidence="2 3">
    <name type="scientific">Stenotrophomonas acidaminiphila</name>
    <dbReference type="NCBI Taxonomy" id="128780"/>
    <lineage>
        <taxon>Bacteria</taxon>
        <taxon>Pseudomonadati</taxon>
        <taxon>Pseudomonadota</taxon>
        <taxon>Gammaproteobacteria</taxon>
        <taxon>Lysobacterales</taxon>
        <taxon>Lysobacteraceae</taxon>
        <taxon>Stenotrophomonas</taxon>
    </lineage>
</organism>
<sequence>MTEEPLGNDWKLKLRYGRATTPFQHYSLVADGVAGALADGFQCRPGPAVMAMKGWATDADEAVDMLHFICGKVGFEMAGRVEIHETPPDQPPRGNPFGYDLAFVPYDGEGDTDE</sequence>
<dbReference type="PATRIC" id="fig|128780.6.peg.1633"/>
<dbReference type="RefSeq" id="WP_054665136.1">
    <property type="nucleotide sequence ID" value="NZ_JAMHDZ010000001.1"/>
</dbReference>
<reference evidence="2 3" key="1">
    <citation type="journal article" date="2015" name="Genome Announc.">
        <title>Complete Genome Sequencing of Stenotrophomonas acidaminiphila ZAC14D2_NAIMI4_2, a Multidrug-Resistant Strain Isolated from Sediments of a Polluted River in Mexico, Uncovers New Antibiotic Resistance Genes and a Novel Class-II Lasso Peptide Biosynthesis Gene Cluster.</title>
        <authorList>
            <person name="Vinuesa P."/>
            <person name="Ochoa-Sanchez L.E."/>
        </authorList>
    </citation>
    <scope>NUCLEOTIDE SEQUENCE [LARGE SCALE GENOMIC DNA]</scope>
    <source>
        <strain evidence="2 3">ZAC14D2_NAIMI4_2</strain>
    </source>
</reference>